<dbReference type="Gene3D" id="3.60.110.10">
    <property type="entry name" value="Carbon-nitrogen hydrolase"/>
    <property type="match status" value="1"/>
</dbReference>
<dbReference type="PANTHER" id="PTHR43674:SF16">
    <property type="entry name" value="CARBON-NITROGEN FAMILY, PUTATIVE (AFU_ORTHOLOGUE AFUA_5G02350)-RELATED"/>
    <property type="match status" value="1"/>
</dbReference>
<dbReference type="KEGG" id="bcop:JD108_09235"/>
<gene>
    <name evidence="3" type="ORF">JD108_09235</name>
</gene>
<dbReference type="Proteomes" id="UP000595847">
    <property type="component" value="Chromosome"/>
</dbReference>
<evidence type="ECO:0000313" key="3">
    <source>
        <dbReference type="EMBL" id="QQE76024.1"/>
    </source>
</evidence>
<dbReference type="GO" id="GO:0016811">
    <property type="term" value="F:hydrolase activity, acting on carbon-nitrogen (but not peptide) bonds, in linear amides"/>
    <property type="evidence" value="ECO:0007669"/>
    <property type="project" value="TreeGrafter"/>
</dbReference>
<dbReference type="InterPro" id="IPR036526">
    <property type="entry name" value="C-N_Hydrolase_sf"/>
</dbReference>
<dbReference type="RefSeq" id="WP_198829533.1">
    <property type="nucleotide sequence ID" value="NZ_CP066308.1"/>
</dbReference>
<name>A0A7T5ENT1_9BACL</name>
<accession>A0A7T5ENT1</accession>
<protein>
    <submittedName>
        <fullName evidence="3">Carbon-nitrogen hydrolase family protein</fullName>
    </submittedName>
</protein>
<dbReference type="InterPro" id="IPR050345">
    <property type="entry name" value="Aliph_Amidase/BUP"/>
</dbReference>
<dbReference type="InterPro" id="IPR003010">
    <property type="entry name" value="C-N_Hydrolase"/>
</dbReference>
<dbReference type="PROSITE" id="PS50263">
    <property type="entry name" value="CN_HYDROLASE"/>
    <property type="match status" value="1"/>
</dbReference>
<dbReference type="AlphaFoldDB" id="A0A7T5ENT1"/>
<feature type="domain" description="CN hydrolase" evidence="2">
    <location>
        <begin position="2"/>
        <end position="238"/>
    </location>
</feature>
<dbReference type="EMBL" id="CP066308">
    <property type="protein sequence ID" value="QQE76024.1"/>
    <property type="molecule type" value="Genomic_DNA"/>
</dbReference>
<reference evidence="3 4" key="1">
    <citation type="submission" date="2020-12" db="EMBL/GenBank/DDBJ databases">
        <title>strain FJAT-54423T represents a novel species of the genus Brevibacillus.</title>
        <authorList>
            <person name="Tang R."/>
        </authorList>
    </citation>
    <scope>NUCLEOTIDE SEQUENCE [LARGE SCALE GENOMIC DNA]</scope>
    <source>
        <strain evidence="3 4">FJAT-54423</strain>
    </source>
</reference>
<dbReference type="Pfam" id="PF00795">
    <property type="entry name" value="CN_hydrolase"/>
    <property type="match status" value="1"/>
</dbReference>
<evidence type="ECO:0000256" key="1">
    <source>
        <dbReference type="ARBA" id="ARBA00022801"/>
    </source>
</evidence>
<dbReference type="CDD" id="cd07197">
    <property type="entry name" value="nitrilase"/>
    <property type="match status" value="1"/>
</dbReference>
<dbReference type="PANTHER" id="PTHR43674">
    <property type="entry name" value="NITRILASE C965.09-RELATED"/>
    <property type="match status" value="1"/>
</dbReference>
<keyword evidence="1 3" id="KW-0378">Hydrolase</keyword>
<sequence>MVKVYLAQMLPVLLDKEKNLQTMRRYMEEAAKQQADLVLFPELSLTGYYTRGRTAEMAEDANGPSIVQMGRWAREYKLKVIFGFVEKANGKPYNSACFLNHDGTVIGTYQKHHLWDEEYKYFSPGEAWPVWDTDLGKIGIMICYDTEFPESARLLALNGADMILAPTANMSPLEHSQRIYIQARAVENQIFVATTNRTGTEESTYFFGESAAADPYGNLLALGDQTESGYLVEFDLEKIGAARNMPHYMRDRRPASYRALAETRE</sequence>
<proteinExistence type="predicted"/>
<dbReference type="SUPFAM" id="SSF56317">
    <property type="entry name" value="Carbon-nitrogen hydrolase"/>
    <property type="match status" value="1"/>
</dbReference>
<organism evidence="3 4">
    <name type="scientific">Brevibacillus composti</name>
    <dbReference type="NCBI Taxonomy" id="2796470"/>
    <lineage>
        <taxon>Bacteria</taxon>
        <taxon>Bacillati</taxon>
        <taxon>Bacillota</taxon>
        <taxon>Bacilli</taxon>
        <taxon>Bacillales</taxon>
        <taxon>Paenibacillaceae</taxon>
        <taxon>Brevibacillus</taxon>
    </lineage>
</organism>
<evidence type="ECO:0000259" key="2">
    <source>
        <dbReference type="PROSITE" id="PS50263"/>
    </source>
</evidence>
<evidence type="ECO:0000313" key="4">
    <source>
        <dbReference type="Proteomes" id="UP000595847"/>
    </source>
</evidence>